<sequence length="198" mass="21068">MRFVTRRAGLVGLAAAAGTLASASLIRKPRAADPAGAVRAADGEELEDMSAMKLFDPPVTLPSLPFTAADGSRHTIAEFRGHGMVLNLWATWCRPCVAEMPSLARLSRALAPDDIAVMAISTDHGGIPAVRRFFTDHDITALPILVDADGRIGEALNVRGIPTTLVIDREGRERGRLEGAADWASPQALATVRRLARA</sequence>
<dbReference type="PANTHER" id="PTHR42852:SF13">
    <property type="entry name" value="PROTEIN DIPZ"/>
    <property type="match status" value="1"/>
</dbReference>
<dbReference type="EMBL" id="BANB01000067">
    <property type="protein sequence ID" value="GAN76164.1"/>
    <property type="molecule type" value="Genomic_DNA"/>
</dbReference>
<name>A0A0D6P5M1_9PROT</name>
<dbReference type="PROSITE" id="PS51352">
    <property type="entry name" value="THIOREDOXIN_2"/>
    <property type="match status" value="1"/>
</dbReference>
<dbReference type="Proteomes" id="UP000032680">
    <property type="component" value="Unassembled WGS sequence"/>
</dbReference>
<comment type="caution">
    <text evidence="3">The sequence shown here is derived from an EMBL/GenBank/DDBJ whole genome shotgun (WGS) entry which is preliminary data.</text>
</comment>
<dbReference type="InterPro" id="IPR050553">
    <property type="entry name" value="Thioredoxin_ResA/DsbE_sf"/>
</dbReference>
<dbReference type="Gene3D" id="3.40.30.10">
    <property type="entry name" value="Glutaredoxin"/>
    <property type="match status" value="1"/>
</dbReference>
<dbReference type="GO" id="GO:0016491">
    <property type="term" value="F:oxidoreductase activity"/>
    <property type="evidence" value="ECO:0007669"/>
    <property type="project" value="InterPro"/>
</dbReference>
<dbReference type="InterPro" id="IPR013740">
    <property type="entry name" value="Redoxin"/>
</dbReference>
<feature type="chain" id="PRO_5002309761" evidence="1">
    <location>
        <begin position="24"/>
        <end position="198"/>
    </location>
</feature>
<keyword evidence="1" id="KW-0732">Signal</keyword>
<dbReference type="PANTHER" id="PTHR42852">
    <property type="entry name" value="THIOL:DISULFIDE INTERCHANGE PROTEIN DSBE"/>
    <property type="match status" value="1"/>
</dbReference>
<accession>A0A0D6P5M1</accession>
<proteinExistence type="predicted"/>
<dbReference type="RefSeq" id="WP_241771076.1">
    <property type="nucleotide sequence ID" value="NZ_BANB01000067.1"/>
</dbReference>
<gene>
    <name evidence="3" type="ORF">Asru_0067_02</name>
</gene>
<dbReference type="InterPro" id="IPR006311">
    <property type="entry name" value="TAT_signal"/>
</dbReference>
<organism evidence="3 4">
    <name type="scientific">Acidisphaera rubrifaciens HS-AP3</name>
    <dbReference type="NCBI Taxonomy" id="1231350"/>
    <lineage>
        <taxon>Bacteria</taxon>
        <taxon>Pseudomonadati</taxon>
        <taxon>Pseudomonadota</taxon>
        <taxon>Alphaproteobacteria</taxon>
        <taxon>Acetobacterales</taxon>
        <taxon>Acetobacteraceae</taxon>
        <taxon>Acidisphaera</taxon>
    </lineage>
</organism>
<dbReference type="Pfam" id="PF08534">
    <property type="entry name" value="Redoxin"/>
    <property type="match status" value="1"/>
</dbReference>
<evidence type="ECO:0000313" key="3">
    <source>
        <dbReference type="EMBL" id="GAN76164.1"/>
    </source>
</evidence>
<dbReference type="CDD" id="cd02966">
    <property type="entry name" value="TlpA_like_family"/>
    <property type="match status" value="1"/>
</dbReference>
<dbReference type="SUPFAM" id="SSF52833">
    <property type="entry name" value="Thioredoxin-like"/>
    <property type="match status" value="1"/>
</dbReference>
<protein>
    <submittedName>
        <fullName evidence="3">Thiol:disulfide interchange protein/alkyl hydroperoxide reductase</fullName>
    </submittedName>
</protein>
<keyword evidence="4" id="KW-1185">Reference proteome</keyword>
<feature type="domain" description="Thioredoxin" evidence="2">
    <location>
        <begin position="55"/>
        <end position="198"/>
    </location>
</feature>
<evidence type="ECO:0000256" key="1">
    <source>
        <dbReference type="SAM" id="SignalP"/>
    </source>
</evidence>
<reference evidence="3 4" key="1">
    <citation type="submission" date="2012-11" db="EMBL/GenBank/DDBJ databases">
        <title>Whole genome sequence of Acidisphaera rubrifaciens HS-AP3.</title>
        <authorList>
            <person name="Azuma Y."/>
            <person name="Higashiura N."/>
            <person name="Hirakawa H."/>
            <person name="Matsushita K."/>
        </authorList>
    </citation>
    <scope>NUCLEOTIDE SEQUENCE [LARGE SCALE GENOMIC DNA]</scope>
    <source>
        <strain evidence="3 4">HS-AP3</strain>
    </source>
</reference>
<feature type="signal peptide" evidence="1">
    <location>
        <begin position="1"/>
        <end position="23"/>
    </location>
</feature>
<evidence type="ECO:0000259" key="2">
    <source>
        <dbReference type="PROSITE" id="PS51352"/>
    </source>
</evidence>
<evidence type="ECO:0000313" key="4">
    <source>
        <dbReference type="Proteomes" id="UP000032680"/>
    </source>
</evidence>
<dbReference type="InterPro" id="IPR036249">
    <property type="entry name" value="Thioredoxin-like_sf"/>
</dbReference>
<dbReference type="InterPro" id="IPR013766">
    <property type="entry name" value="Thioredoxin_domain"/>
</dbReference>
<dbReference type="AlphaFoldDB" id="A0A0D6P5M1"/>
<dbReference type="PROSITE" id="PS51318">
    <property type="entry name" value="TAT"/>
    <property type="match status" value="1"/>
</dbReference>